<protein>
    <recommendedName>
        <fullName evidence="4">Probable 2-phosphosulfolactate phosphatase</fullName>
        <ecNumber evidence="3">3.1.3.71</ecNumber>
    </recommendedName>
</protein>
<dbReference type="Gene3D" id="3.90.1560.10">
    <property type="entry name" value="ComB-like"/>
    <property type="match status" value="1"/>
</dbReference>
<dbReference type="InterPro" id="IPR005238">
    <property type="entry name" value="ComB-like"/>
</dbReference>
<comment type="similarity">
    <text evidence="2">Belongs to the ComB family.</text>
</comment>
<name>A0ABT7SBQ5_9CELL</name>
<evidence type="ECO:0000313" key="9">
    <source>
        <dbReference type="Proteomes" id="UP001529338"/>
    </source>
</evidence>
<accession>A0ABT7SBQ5</accession>
<sequence>MPSSRVDVAWWQDEPDLAGADVLVVVDVLSFTTTLAVAADRGIEVVPCDLDGREAAVLAERHHARLASHRRTAGPGEVSLSPASVRTAADVRRLVLPSPNGAAVSAELAASGRVVIGAALYNAHAVGRWIRARHPGARTLVVACGERRDDGTIRRAEEDLWGAGAVVDALVDGGARPSEAAARARDVWDGVADRAQASLLPCQSGRELASAGFTSDVVIAAEVDRGDAAAVLHDGVYVPVRP</sequence>
<dbReference type="PANTHER" id="PTHR37311:SF1">
    <property type="entry name" value="2-PHOSPHOSULFOLACTATE PHOSPHATASE-RELATED"/>
    <property type="match status" value="1"/>
</dbReference>
<comment type="caution">
    <text evidence="8">The sequence shown here is derived from an EMBL/GenBank/DDBJ whole genome shotgun (WGS) entry which is preliminary data.</text>
</comment>
<evidence type="ECO:0000256" key="6">
    <source>
        <dbReference type="ARBA" id="ARBA00022842"/>
    </source>
</evidence>
<evidence type="ECO:0000256" key="7">
    <source>
        <dbReference type="ARBA" id="ARBA00033711"/>
    </source>
</evidence>
<comment type="cofactor">
    <cofactor evidence="1">
        <name>Mg(2+)</name>
        <dbReference type="ChEBI" id="CHEBI:18420"/>
    </cofactor>
</comment>
<proteinExistence type="inferred from homology"/>
<dbReference type="Proteomes" id="UP001529338">
    <property type="component" value="Unassembled WGS sequence"/>
</dbReference>
<evidence type="ECO:0000313" key="8">
    <source>
        <dbReference type="EMBL" id="MDM7853610.1"/>
    </source>
</evidence>
<gene>
    <name evidence="8" type="ORF">QRT04_01585</name>
</gene>
<keyword evidence="5" id="KW-0378">Hydrolase</keyword>
<evidence type="ECO:0000256" key="4">
    <source>
        <dbReference type="ARBA" id="ARBA00021948"/>
    </source>
</evidence>
<dbReference type="EMBL" id="JAUCGQ010000001">
    <property type="protein sequence ID" value="MDM7853610.1"/>
    <property type="molecule type" value="Genomic_DNA"/>
</dbReference>
<evidence type="ECO:0000256" key="1">
    <source>
        <dbReference type="ARBA" id="ARBA00001946"/>
    </source>
</evidence>
<dbReference type="InterPro" id="IPR036702">
    <property type="entry name" value="ComB-like_sf"/>
</dbReference>
<dbReference type="EC" id="3.1.3.71" evidence="3"/>
<dbReference type="Pfam" id="PF04029">
    <property type="entry name" value="2-ph_phosp"/>
    <property type="match status" value="1"/>
</dbReference>
<evidence type="ECO:0000256" key="5">
    <source>
        <dbReference type="ARBA" id="ARBA00022801"/>
    </source>
</evidence>
<organism evidence="8 9">
    <name type="scientific">Cellulomonas alba</name>
    <dbReference type="NCBI Taxonomy" id="3053467"/>
    <lineage>
        <taxon>Bacteria</taxon>
        <taxon>Bacillati</taxon>
        <taxon>Actinomycetota</taxon>
        <taxon>Actinomycetes</taxon>
        <taxon>Micrococcales</taxon>
        <taxon>Cellulomonadaceae</taxon>
        <taxon>Cellulomonas</taxon>
    </lineage>
</organism>
<keyword evidence="9" id="KW-1185">Reference proteome</keyword>
<reference evidence="8 9" key="1">
    <citation type="submission" date="2023-06" db="EMBL/GenBank/DDBJ databases">
        <title>Cellulomonas sp. MW4 Whole genome sequence.</title>
        <authorList>
            <person name="Park S."/>
        </authorList>
    </citation>
    <scope>NUCLEOTIDE SEQUENCE [LARGE SCALE GENOMIC DNA]</scope>
    <source>
        <strain evidence="8 9">MW4</strain>
    </source>
</reference>
<dbReference type="PANTHER" id="PTHR37311">
    <property type="entry name" value="2-PHOSPHOSULFOLACTATE PHOSPHATASE-RELATED"/>
    <property type="match status" value="1"/>
</dbReference>
<dbReference type="SUPFAM" id="SSF142823">
    <property type="entry name" value="ComB-like"/>
    <property type="match status" value="1"/>
</dbReference>
<evidence type="ECO:0000256" key="3">
    <source>
        <dbReference type="ARBA" id="ARBA00012953"/>
    </source>
</evidence>
<dbReference type="RefSeq" id="WP_289453131.1">
    <property type="nucleotide sequence ID" value="NZ_JAUCGQ010000001.1"/>
</dbReference>
<evidence type="ECO:0000256" key="2">
    <source>
        <dbReference type="ARBA" id="ARBA00009997"/>
    </source>
</evidence>
<comment type="catalytic activity">
    <reaction evidence="7">
        <text>(2R)-O-phospho-3-sulfolactate + H2O = (2R)-3-sulfolactate + phosphate</text>
        <dbReference type="Rhea" id="RHEA:23416"/>
        <dbReference type="ChEBI" id="CHEBI:15377"/>
        <dbReference type="ChEBI" id="CHEBI:15597"/>
        <dbReference type="ChEBI" id="CHEBI:43474"/>
        <dbReference type="ChEBI" id="CHEBI:58738"/>
        <dbReference type="EC" id="3.1.3.71"/>
    </reaction>
</comment>
<keyword evidence="6" id="KW-0460">Magnesium</keyword>